<dbReference type="GO" id="GO:0005524">
    <property type="term" value="F:ATP binding"/>
    <property type="evidence" value="ECO:0007669"/>
    <property type="project" value="UniProtKB-UniRule"/>
</dbReference>
<dbReference type="GO" id="GO:0004693">
    <property type="term" value="F:cyclin-dependent protein serine/threonine kinase activity"/>
    <property type="evidence" value="ECO:0007669"/>
    <property type="project" value="UniProtKB-EC"/>
</dbReference>
<dbReference type="InterPro" id="IPR000719">
    <property type="entry name" value="Prot_kinase_dom"/>
</dbReference>
<dbReference type="Pfam" id="PF00069">
    <property type="entry name" value="Pkinase"/>
    <property type="match status" value="1"/>
</dbReference>
<dbReference type="InterPro" id="IPR008271">
    <property type="entry name" value="Ser/Thr_kinase_AS"/>
</dbReference>
<keyword evidence="14" id="KW-1185">Reference proteome</keyword>
<comment type="similarity">
    <text evidence="1">Belongs to the protein kinase superfamily. CMGC Ser/Thr protein kinase family. CDC2/CDKX subfamily.</text>
</comment>
<dbReference type="Proteomes" id="UP001620645">
    <property type="component" value="Unassembled WGS sequence"/>
</dbReference>
<evidence type="ECO:0000256" key="3">
    <source>
        <dbReference type="ARBA" id="ARBA00022527"/>
    </source>
</evidence>
<protein>
    <recommendedName>
        <fullName evidence="2">cyclin-dependent kinase</fullName>
        <ecNumber evidence="2">2.7.11.22</ecNumber>
    </recommendedName>
</protein>
<comment type="catalytic activity">
    <reaction evidence="9">
        <text>L-seryl-[protein] + ATP = O-phospho-L-seryl-[protein] + ADP + H(+)</text>
        <dbReference type="Rhea" id="RHEA:17989"/>
        <dbReference type="Rhea" id="RHEA-COMP:9863"/>
        <dbReference type="Rhea" id="RHEA-COMP:11604"/>
        <dbReference type="ChEBI" id="CHEBI:15378"/>
        <dbReference type="ChEBI" id="CHEBI:29999"/>
        <dbReference type="ChEBI" id="CHEBI:30616"/>
        <dbReference type="ChEBI" id="CHEBI:83421"/>
        <dbReference type="ChEBI" id="CHEBI:456216"/>
        <dbReference type="EC" id="2.7.11.22"/>
    </reaction>
</comment>
<dbReference type="AlphaFoldDB" id="A0ABD2KKY5"/>
<evidence type="ECO:0000256" key="8">
    <source>
        <dbReference type="ARBA" id="ARBA00047811"/>
    </source>
</evidence>
<dbReference type="SUPFAM" id="SSF56112">
    <property type="entry name" value="Protein kinase-like (PK-like)"/>
    <property type="match status" value="1"/>
</dbReference>
<evidence type="ECO:0000256" key="10">
    <source>
        <dbReference type="PROSITE-ProRule" id="PRU10141"/>
    </source>
</evidence>
<feature type="domain" description="Protein kinase" evidence="12">
    <location>
        <begin position="353"/>
        <end position="636"/>
    </location>
</feature>
<keyword evidence="3" id="KW-0723">Serine/threonine-protein kinase</keyword>
<dbReference type="EMBL" id="JBICCN010000015">
    <property type="protein sequence ID" value="KAL3103433.1"/>
    <property type="molecule type" value="Genomic_DNA"/>
</dbReference>
<gene>
    <name evidence="13" type="ORF">niasHS_002619</name>
</gene>
<feature type="binding site" evidence="10">
    <location>
        <position position="382"/>
    </location>
    <ligand>
        <name>ATP</name>
        <dbReference type="ChEBI" id="CHEBI:30616"/>
    </ligand>
</feature>
<keyword evidence="6" id="KW-0418">Kinase</keyword>
<keyword evidence="7 10" id="KW-0067">ATP-binding</keyword>
<dbReference type="FunFam" id="1.10.510.10:FF:000624">
    <property type="entry name" value="Mitogen-activated protein kinase"/>
    <property type="match status" value="1"/>
</dbReference>
<evidence type="ECO:0000256" key="11">
    <source>
        <dbReference type="SAM" id="MobiDB-lite"/>
    </source>
</evidence>
<evidence type="ECO:0000313" key="13">
    <source>
        <dbReference type="EMBL" id="KAL3103433.1"/>
    </source>
</evidence>
<feature type="region of interest" description="Disordered" evidence="11">
    <location>
        <begin position="217"/>
        <end position="269"/>
    </location>
</feature>
<dbReference type="PROSITE" id="PS00107">
    <property type="entry name" value="PROTEIN_KINASE_ATP"/>
    <property type="match status" value="1"/>
</dbReference>
<keyword evidence="4" id="KW-0808">Transferase</keyword>
<accession>A0ABD2KKY5</accession>
<dbReference type="InterPro" id="IPR011009">
    <property type="entry name" value="Kinase-like_dom_sf"/>
</dbReference>
<feature type="compositionally biased region" description="Basic and acidic residues" evidence="11">
    <location>
        <begin position="137"/>
        <end position="155"/>
    </location>
</feature>
<dbReference type="PROSITE" id="PS50011">
    <property type="entry name" value="PROTEIN_KINASE_DOM"/>
    <property type="match status" value="1"/>
</dbReference>
<organism evidence="13 14">
    <name type="scientific">Heterodera schachtii</name>
    <name type="common">Sugarbeet cyst nematode worm</name>
    <name type="synonym">Tylenchus schachtii</name>
    <dbReference type="NCBI Taxonomy" id="97005"/>
    <lineage>
        <taxon>Eukaryota</taxon>
        <taxon>Metazoa</taxon>
        <taxon>Ecdysozoa</taxon>
        <taxon>Nematoda</taxon>
        <taxon>Chromadorea</taxon>
        <taxon>Rhabditida</taxon>
        <taxon>Tylenchina</taxon>
        <taxon>Tylenchomorpha</taxon>
        <taxon>Tylenchoidea</taxon>
        <taxon>Heteroderidae</taxon>
        <taxon>Heteroderinae</taxon>
        <taxon>Heterodera</taxon>
    </lineage>
</organism>
<dbReference type="Gene3D" id="1.10.510.10">
    <property type="entry name" value="Transferase(Phosphotransferase) domain 1"/>
    <property type="match status" value="1"/>
</dbReference>
<dbReference type="PANTHER" id="PTHR24056">
    <property type="entry name" value="CELL DIVISION PROTEIN KINASE"/>
    <property type="match status" value="1"/>
</dbReference>
<feature type="compositionally biased region" description="Low complexity" evidence="11">
    <location>
        <begin position="244"/>
        <end position="266"/>
    </location>
</feature>
<dbReference type="InterPro" id="IPR050108">
    <property type="entry name" value="CDK"/>
</dbReference>
<dbReference type="EC" id="2.7.11.22" evidence="2"/>
<proteinExistence type="inferred from homology"/>
<reference evidence="13 14" key="1">
    <citation type="submission" date="2024-10" db="EMBL/GenBank/DDBJ databases">
        <authorList>
            <person name="Kim D."/>
        </authorList>
    </citation>
    <scope>NUCLEOTIDE SEQUENCE [LARGE SCALE GENOMIC DNA]</scope>
    <source>
        <strain evidence="13">Taebaek</strain>
    </source>
</reference>
<evidence type="ECO:0000256" key="6">
    <source>
        <dbReference type="ARBA" id="ARBA00022777"/>
    </source>
</evidence>
<dbReference type="PANTHER" id="PTHR24056:SF246">
    <property type="entry name" value="ECDYSONE-INDUCED PROTEIN 63E, ISOFORM N"/>
    <property type="match status" value="1"/>
</dbReference>
<name>A0ABD2KKY5_HETSC</name>
<feature type="region of interest" description="Disordered" evidence="11">
    <location>
        <begin position="129"/>
        <end position="161"/>
    </location>
</feature>
<dbReference type="SMART" id="SM00220">
    <property type="entry name" value="S_TKc"/>
    <property type="match status" value="1"/>
</dbReference>
<evidence type="ECO:0000256" key="5">
    <source>
        <dbReference type="ARBA" id="ARBA00022741"/>
    </source>
</evidence>
<dbReference type="InterPro" id="IPR017441">
    <property type="entry name" value="Protein_kinase_ATP_BS"/>
</dbReference>
<keyword evidence="5 10" id="KW-0547">Nucleotide-binding</keyword>
<evidence type="ECO:0000313" key="14">
    <source>
        <dbReference type="Proteomes" id="UP001620645"/>
    </source>
</evidence>
<dbReference type="Gene3D" id="3.30.200.20">
    <property type="entry name" value="Phosphorylase Kinase, domain 1"/>
    <property type="match status" value="1"/>
</dbReference>
<comment type="catalytic activity">
    <reaction evidence="8">
        <text>L-threonyl-[protein] + ATP = O-phospho-L-threonyl-[protein] + ADP + H(+)</text>
        <dbReference type="Rhea" id="RHEA:46608"/>
        <dbReference type="Rhea" id="RHEA-COMP:11060"/>
        <dbReference type="Rhea" id="RHEA-COMP:11605"/>
        <dbReference type="ChEBI" id="CHEBI:15378"/>
        <dbReference type="ChEBI" id="CHEBI:30013"/>
        <dbReference type="ChEBI" id="CHEBI:30616"/>
        <dbReference type="ChEBI" id="CHEBI:61977"/>
        <dbReference type="ChEBI" id="CHEBI:456216"/>
        <dbReference type="EC" id="2.7.11.22"/>
    </reaction>
</comment>
<dbReference type="FunFam" id="3.30.200.20:FF:000124">
    <property type="entry name" value="Cyclin-dependent kinase 4"/>
    <property type="match status" value="1"/>
</dbReference>
<sequence length="684" mass="76456">MKKFKQRISKAFSGGAVEEREGQMQIQIGTEQRGHGGVTLREKAFRPQQRPPHPHGDSIARQLSAASFASSSSQFFPGSSVPVDPFIPSKYFPAKDFSGWNRSRYRWSLSDSLSHINERIGPLTVQEEGIAGGESAKGGKADETTAQWGDKEKSKHGAAARPLEAMPADTTGDVPVVVMRAKKQQIQQRHFQSKIKSWHAPRWFGNAVHAASASLSLSSSSNNVPKLGSDGESVAEMSSPSTSGETGTAGDTRGTTTQQKQLQQQQMEYVPNVRLRNKKKKTPTTALAAGNVARKRMSEQEIQKRLSLPAYITIPSSVLDKLSRQPILGDSQLSRKTRRASLSEIGFGKVETYRKIVGLGEGTYANVFLGQSLLTGRSVALKEIRLEHEEGAPCTAIREVSLLRNLKHCNIVTLHDVIHTDNLLTLVFEYVEKDLREYMEQLQQPICLPNIRLFLVQLLRGLAYCHAKRILHRDLKPQNLLISKNGELKLADFGLARAQSVPTKSYTAEVVTLWYRPPDVLLGSTDYSTHIDMWGVGCILFEMLARKPMFPGNKVEDQLDLIYRKLGTPTPQLHPRLCALPAFNCHPRHLRRHSPRALVCLASRITHERADLLQRLLAYEDKNRLSAVEAMRHPFLKCFPEAIFGLPDRESVFCLPDVFFHKEKSANGNLENENGQKWPLTDEQ</sequence>
<evidence type="ECO:0000256" key="1">
    <source>
        <dbReference type="ARBA" id="ARBA00006485"/>
    </source>
</evidence>
<evidence type="ECO:0000256" key="9">
    <source>
        <dbReference type="ARBA" id="ARBA00048367"/>
    </source>
</evidence>
<evidence type="ECO:0000256" key="4">
    <source>
        <dbReference type="ARBA" id="ARBA00022679"/>
    </source>
</evidence>
<evidence type="ECO:0000256" key="2">
    <source>
        <dbReference type="ARBA" id="ARBA00012425"/>
    </source>
</evidence>
<feature type="region of interest" description="Disordered" evidence="11">
    <location>
        <begin position="1"/>
        <end position="23"/>
    </location>
</feature>
<dbReference type="PROSITE" id="PS00108">
    <property type="entry name" value="PROTEIN_KINASE_ST"/>
    <property type="match status" value="1"/>
</dbReference>
<evidence type="ECO:0000259" key="12">
    <source>
        <dbReference type="PROSITE" id="PS50011"/>
    </source>
</evidence>
<evidence type="ECO:0000256" key="7">
    <source>
        <dbReference type="ARBA" id="ARBA00022840"/>
    </source>
</evidence>
<comment type="caution">
    <text evidence="13">The sequence shown here is derived from an EMBL/GenBank/DDBJ whole genome shotgun (WGS) entry which is preliminary data.</text>
</comment>